<feature type="region of interest" description="Disordered" evidence="1">
    <location>
        <begin position="1"/>
        <end position="43"/>
    </location>
</feature>
<dbReference type="EMBL" id="JARVKM010000096">
    <property type="protein sequence ID" value="KAK9770290.1"/>
    <property type="molecule type" value="Genomic_DNA"/>
</dbReference>
<protein>
    <submittedName>
        <fullName evidence="2">Uncharacterized protein</fullName>
    </submittedName>
</protein>
<keyword evidence="3" id="KW-1185">Reference proteome</keyword>
<evidence type="ECO:0000313" key="3">
    <source>
        <dbReference type="Proteomes" id="UP001465668"/>
    </source>
</evidence>
<organism evidence="2 3">
    <name type="scientific">Seiridium cardinale</name>
    <dbReference type="NCBI Taxonomy" id="138064"/>
    <lineage>
        <taxon>Eukaryota</taxon>
        <taxon>Fungi</taxon>
        <taxon>Dikarya</taxon>
        <taxon>Ascomycota</taxon>
        <taxon>Pezizomycotina</taxon>
        <taxon>Sordariomycetes</taxon>
        <taxon>Xylariomycetidae</taxon>
        <taxon>Amphisphaeriales</taxon>
        <taxon>Sporocadaceae</taxon>
        <taxon>Seiridium</taxon>
    </lineage>
</organism>
<feature type="compositionally biased region" description="Acidic residues" evidence="1">
    <location>
        <begin position="1"/>
        <end position="10"/>
    </location>
</feature>
<reference evidence="2 3" key="1">
    <citation type="submission" date="2024-02" db="EMBL/GenBank/DDBJ databases">
        <title>First draft genome assembly of two strains of Seiridium cardinale.</title>
        <authorList>
            <person name="Emiliani G."/>
            <person name="Scali E."/>
        </authorList>
    </citation>
    <scope>NUCLEOTIDE SEQUENCE [LARGE SCALE GENOMIC DNA]</scope>
    <source>
        <strain evidence="2 3">BM-138-000479</strain>
    </source>
</reference>
<accession>A0ABR2X979</accession>
<evidence type="ECO:0000256" key="1">
    <source>
        <dbReference type="SAM" id="MobiDB-lite"/>
    </source>
</evidence>
<dbReference type="Proteomes" id="UP001465668">
    <property type="component" value="Unassembled WGS sequence"/>
</dbReference>
<proteinExistence type="predicted"/>
<sequence>MRQCVEDDFNQEGGTGRRKRVRDPTSTSWAPGRYAIGQTHPVL</sequence>
<comment type="caution">
    <text evidence="2">The sequence shown here is derived from an EMBL/GenBank/DDBJ whole genome shotgun (WGS) entry which is preliminary data.</text>
</comment>
<evidence type="ECO:0000313" key="2">
    <source>
        <dbReference type="EMBL" id="KAK9770290.1"/>
    </source>
</evidence>
<gene>
    <name evidence="2" type="ORF">SCAR479_13031</name>
</gene>
<name>A0ABR2X979_9PEZI</name>